<dbReference type="EMBL" id="BTPU01000099">
    <property type="protein sequence ID" value="GMQ65154.1"/>
    <property type="molecule type" value="Genomic_DNA"/>
</dbReference>
<sequence length="210" mass="24365">MKIIKGIAKFIAFAIITLLLIGCVVLICTGSYQQLPILLGIVVLLSLPYIISKIKRSSKENKQLKELIDYIYDTLELPTFEADNIILDSDEVCHFNENAKLLKSETESHYVINESNSLFEDYRVEKRTNTYTQRYNGKLYVTNKRIIFISYDNQFILPLYDILKIDYNYSTTTISADYNARFRLDIERKKLFQAVANVLLYSDKKADVTL</sequence>
<evidence type="ECO:0000313" key="2">
    <source>
        <dbReference type="Proteomes" id="UP001374599"/>
    </source>
</evidence>
<organism evidence="1 2">
    <name type="scientific">Vallitalea maricola</name>
    <dbReference type="NCBI Taxonomy" id="3074433"/>
    <lineage>
        <taxon>Bacteria</taxon>
        <taxon>Bacillati</taxon>
        <taxon>Bacillota</taxon>
        <taxon>Clostridia</taxon>
        <taxon>Lachnospirales</taxon>
        <taxon>Vallitaleaceae</taxon>
        <taxon>Vallitalea</taxon>
    </lineage>
</organism>
<keyword evidence="2" id="KW-1185">Reference proteome</keyword>
<proteinExistence type="predicted"/>
<reference evidence="1" key="1">
    <citation type="submission" date="2023-09" db="EMBL/GenBank/DDBJ databases">
        <title>Vallitalea sediminicola and Vallitalea maricola sp. nov., anaerobic bacteria isolated from marine sediment.</title>
        <authorList>
            <person name="Hirano S."/>
            <person name="Maeda A."/>
            <person name="Terahara T."/>
            <person name="Mori K."/>
            <person name="Hamada M."/>
            <person name="Matsumoto R."/>
            <person name="Kobayashi T."/>
        </authorList>
    </citation>
    <scope>NUCLEOTIDE SEQUENCE</scope>
    <source>
        <strain evidence="1">AN17-2</strain>
    </source>
</reference>
<accession>A0ACB5URD2</accession>
<name>A0ACB5URD2_9FIRM</name>
<evidence type="ECO:0000313" key="1">
    <source>
        <dbReference type="EMBL" id="GMQ65154.1"/>
    </source>
</evidence>
<protein>
    <submittedName>
        <fullName evidence="1">Uncharacterized protein</fullName>
    </submittedName>
</protein>
<gene>
    <name evidence="1" type="ORF">AN2V17_43960</name>
</gene>
<comment type="caution">
    <text evidence="1">The sequence shown here is derived from an EMBL/GenBank/DDBJ whole genome shotgun (WGS) entry which is preliminary data.</text>
</comment>
<dbReference type="Proteomes" id="UP001374599">
    <property type="component" value="Unassembled WGS sequence"/>
</dbReference>